<dbReference type="Proteomes" id="UP000694724">
    <property type="component" value="Unplaced"/>
</dbReference>
<evidence type="ECO:0000313" key="5">
    <source>
        <dbReference type="Proteomes" id="UP000694724"/>
    </source>
</evidence>
<dbReference type="PANTHER" id="PTHR46488">
    <property type="entry name" value="AP-5 COMPLEX SUBUNIT ZETA-1"/>
    <property type="match status" value="1"/>
</dbReference>
<dbReference type="Ensembl" id="ENSSSCT00055022377.1">
    <property type="protein sequence ID" value="ENSSSCP00055017718.1"/>
    <property type="gene ID" value="ENSSSCG00055011358.1"/>
</dbReference>
<feature type="domain" description="AP-5 complex subunit zeta-1 N-terminal TPR" evidence="2">
    <location>
        <begin position="1"/>
        <end position="279"/>
    </location>
</feature>
<dbReference type="Pfam" id="PF14764">
    <property type="entry name" value="SPG48"/>
    <property type="match status" value="1"/>
</dbReference>
<feature type="domain" description="AP-5 complex subunit zeta-1 ARM repeats" evidence="1">
    <location>
        <begin position="320"/>
        <end position="437"/>
    </location>
</feature>
<reference evidence="4" key="1">
    <citation type="submission" date="2025-05" db="UniProtKB">
        <authorList>
            <consortium name="Ensembl"/>
        </authorList>
    </citation>
    <scope>IDENTIFICATION</scope>
</reference>
<evidence type="ECO:0000313" key="4">
    <source>
        <dbReference type="Ensembl" id="ENSSSCP00055017718.1"/>
    </source>
</evidence>
<organism evidence="4 5">
    <name type="scientific">Sus scrofa</name>
    <name type="common">Pig</name>
    <dbReference type="NCBI Taxonomy" id="9823"/>
    <lineage>
        <taxon>Eukaryota</taxon>
        <taxon>Metazoa</taxon>
        <taxon>Chordata</taxon>
        <taxon>Craniata</taxon>
        <taxon>Vertebrata</taxon>
        <taxon>Euteleostomi</taxon>
        <taxon>Mammalia</taxon>
        <taxon>Eutheria</taxon>
        <taxon>Laurasiatheria</taxon>
        <taxon>Artiodactyla</taxon>
        <taxon>Suina</taxon>
        <taxon>Suidae</taxon>
        <taxon>Sus</taxon>
    </lineage>
</organism>
<accession>A0A8D1QIM8</accession>
<evidence type="ECO:0000259" key="3">
    <source>
        <dbReference type="Pfam" id="PF25154"/>
    </source>
</evidence>
<dbReference type="InterPro" id="IPR011989">
    <property type="entry name" value="ARM-like"/>
</dbReference>
<feature type="domain" description="AP-5 complex subunit zeta-1 C-terminal TPR" evidence="3">
    <location>
        <begin position="531"/>
        <end position="727"/>
    </location>
</feature>
<dbReference type="Pfam" id="PF25154">
    <property type="entry name" value="TPR_AP5Z1_C"/>
    <property type="match status" value="1"/>
</dbReference>
<name>A0A8D1QIM8_PIG</name>
<sequence length="737" mass="80702">MFTAGAESLLRQAREIRDEELGRLCSRVCALLGREDWGSDALDALRRLFLIVSATKHSRRLEQPCVELLQAALCSPTCPEQLQLLCAAVLREVSPSRSLSLTCDRVQNTQQLGLVASVLLAQGDRKQVCSVGQCALRVLESRQPEGPGLRHLLPVVSKVTNLAPDALHEEQTNTLNRRLGDWLRHASVQQGVAHSSGGFFSTPRARQPGPVTEVDGAVATDFFTVLSTGQHFTEDQWLNVQAFSMLRAWLLHGGPGGSSTPDADDRSELEGSTLSVLSAASTASHLLPPQERLREKAFEYCQRLIEQSNRRALRKADSELQKACLVEAVLVLDVLCRQDPSFLYRTLSCLRALHARLCGDPTCVRALLPVAQFFLHHGEAAAVDAEAVYQHLCTRIPAEHFHSPLLALEFVQFCRASLPLFGRHLGVLRSSFPNLFKFLAWSSPPLTAEFVALLPSLVDAGTAVEMLDLLLDLPCLTAALDLQLRSSQAASEKPLWDVSVRAAGCLEAFRDPQYQALFQHLLRAKASGTTERVLSSQFLALCTRRPSLVVEQAKELLEFMGSLGGPHGGGHMLTSVVWAIGEYLSVSWDRRCTVEQINKFFEALEALLFEVTQLRPSAALPACPPQVITVLMTTLTKLASRSQDLIPRVSLFLSKMRTLAQSPAAGSAHGEEDARAVLTRATELLNLLKMPSVAQFVLTPSAEVSEPRYHRDTNTALPLALSTVSRLVERDAGLLPG</sequence>
<dbReference type="InterPro" id="IPR056857">
    <property type="entry name" value="TPR_AP5Z1_N"/>
</dbReference>
<dbReference type="Ensembl" id="ENSSSCT00025044718.1">
    <property type="protein sequence ID" value="ENSSSCP00025019044.1"/>
    <property type="gene ID" value="ENSSSCG00025032601.1"/>
</dbReference>
<dbReference type="InterPro" id="IPR056856">
    <property type="entry name" value="TPR_AP5Z1_C"/>
</dbReference>
<dbReference type="PANTHER" id="PTHR46488:SF1">
    <property type="entry name" value="AP-5 COMPLEX SUBUNIT ZETA-1"/>
    <property type="match status" value="1"/>
</dbReference>
<dbReference type="Pfam" id="PF25153">
    <property type="entry name" value="TPR_AP5Z1"/>
    <property type="match status" value="1"/>
</dbReference>
<gene>
    <name evidence="4" type="primary">AP5Z1</name>
</gene>
<dbReference type="Gene3D" id="1.25.10.10">
    <property type="entry name" value="Leucine-rich Repeat Variant"/>
    <property type="match status" value="1"/>
</dbReference>
<evidence type="ECO:0000259" key="2">
    <source>
        <dbReference type="Pfam" id="PF25153"/>
    </source>
</evidence>
<evidence type="ECO:0000259" key="1">
    <source>
        <dbReference type="Pfam" id="PF14764"/>
    </source>
</evidence>
<proteinExistence type="predicted"/>
<dbReference type="GO" id="GO:0044599">
    <property type="term" value="C:AP-5 adaptor complex"/>
    <property type="evidence" value="ECO:0007669"/>
    <property type="project" value="InterPro"/>
</dbReference>
<protein>
    <submittedName>
        <fullName evidence="4">Adaptor related protein complex 5 subunit zeta 1</fullName>
    </submittedName>
</protein>
<dbReference type="InterPro" id="IPR028222">
    <property type="entry name" value="AP5Z1"/>
</dbReference>
<dbReference type="Proteomes" id="UP000694727">
    <property type="component" value="Unplaced"/>
</dbReference>
<dbReference type="AlphaFoldDB" id="A0A8D1QIM8"/>
<dbReference type="InterPro" id="IPR055450">
    <property type="entry name" value="AP5Z1_ARM"/>
</dbReference>